<feature type="chain" id="PRO_5045084616" evidence="2">
    <location>
        <begin position="19"/>
        <end position="358"/>
    </location>
</feature>
<feature type="compositionally biased region" description="Basic and acidic residues" evidence="1">
    <location>
        <begin position="48"/>
        <end position="59"/>
    </location>
</feature>
<evidence type="ECO:0000256" key="2">
    <source>
        <dbReference type="SAM" id="SignalP"/>
    </source>
</evidence>
<feature type="compositionally biased region" description="Acidic residues" evidence="1">
    <location>
        <begin position="333"/>
        <end position="358"/>
    </location>
</feature>
<proteinExistence type="predicted"/>
<dbReference type="EMBL" id="JAFCIX010000136">
    <property type="protein sequence ID" value="KAH6597719.1"/>
    <property type="molecule type" value="Genomic_DNA"/>
</dbReference>
<keyword evidence="2" id="KW-0732">Signal</keyword>
<feature type="region of interest" description="Disordered" evidence="1">
    <location>
        <begin position="42"/>
        <end position="107"/>
    </location>
</feature>
<feature type="signal peptide" evidence="2">
    <location>
        <begin position="1"/>
        <end position="18"/>
    </location>
</feature>
<reference evidence="3 4" key="1">
    <citation type="submission" date="2021-02" db="EMBL/GenBank/DDBJ databases">
        <title>Variation within the Batrachochytrium salamandrivorans European outbreak.</title>
        <authorList>
            <person name="Kelly M."/>
            <person name="Pasmans F."/>
            <person name="Shea T.P."/>
            <person name="Munoz J.F."/>
            <person name="Carranza S."/>
            <person name="Cuomo C.A."/>
            <person name="Martel A."/>
        </authorList>
    </citation>
    <scope>NUCLEOTIDE SEQUENCE [LARGE SCALE GENOMIC DNA]</scope>
    <source>
        <strain evidence="3 4">AMFP18/2</strain>
    </source>
</reference>
<evidence type="ECO:0000313" key="3">
    <source>
        <dbReference type="EMBL" id="KAH6597719.1"/>
    </source>
</evidence>
<name>A0ABQ8FG25_9FUNG</name>
<protein>
    <submittedName>
        <fullName evidence="3">Uncharacterized protein</fullName>
    </submittedName>
</protein>
<gene>
    <name evidence="3" type="ORF">BASA50_004324</name>
</gene>
<evidence type="ECO:0000313" key="4">
    <source>
        <dbReference type="Proteomes" id="UP001648503"/>
    </source>
</evidence>
<feature type="region of interest" description="Disordered" evidence="1">
    <location>
        <begin position="277"/>
        <end position="303"/>
    </location>
</feature>
<accession>A0ABQ8FG25</accession>
<dbReference type="Proteomes" id="UP001648503">
    <property type="component" value="Unassembled WGS sequence"/>
</dbReference>
<sequence length="358" mass="40072">MRLSTGIILSIISANVFAIEHLNVAHSGSLLARRAVVADTDGPSLQKRTNDKELEEQAKPKKHSFPNSGQEGYATTKDLYKDDSDSNSNSIDGAEGGPTDFSVYDPNQDDEVSHSYKILYKDSARSPLRLKLPSTIPNGSKKIYKRLQKEVLKSIEKHITAINDAIESIVELPMQMVIWLKKMMNTVDDFYKVVLETKSEYFSLLKLLGISDDRRLESLEVHAKDVETYKLEFSDQFSKIMKMVENRTENPKKWGRAITFFFKLGIIIVPRIENKPSGDEASGGAQLNDVETDDPEFSNDEKVGDLMTFDNDEEVVDLGSSNDKEVVDLGSSNDEEIADLGSSNDEEVADLITFDNDE</sequence>
<organism evidence="3 4">
    <name type="scientific">Batrachochytrium salamandrivorans</name>
    <dbReference type="NCBI Taxonomy" id="1357716"/>
    <lineage>
        <taxon>Eukaryota</taxon>
        <taxon>Fungi</taxon>
        <taxon>Fungi incertae sedis</taxon>
        <taxon>Chytridiomycota</taxon>
        <taxon>Chytridiomycota incertae sedis</taxon>
        <taxon>Chytridiomycetes</taxon>
        <taxon>Rhizophydiales</taxon>
        <taxon>Rhizophydiales incertae sedis</taxon>
        <taxon>Batrachochytrium</taxon>
    </lineage>
</organism>
<feature type="region of interest" description="Disordered" evidence="1">
    <location>
        <begin position="317"/>
        <end position="358"/>
    </location>
</feature>
<comment type="caution">
    <text evidence="3">The sequence shown here is derived from an EMBL/GenBank/DDBJ whole genome shotgun (WGS) entry which is preliminary data.</text>
</comment>
<keyword evidence="4" id="KW-1185">Reference proteome</keyword>
<evidence type="ECO:0000256" key="1">
    <source>
        <dbReference type="SAM" id="MobiDB-lite"/>
    </source>
</evidence>